<dbReference type="GeneID" id="93183402"/>
<dbReference type="AlphaFoldDB" id="A0A930HZS7"/>
<proteinExistence type="predicted"/>
<comment type="caution">
    <text evidence="1">The sequence shown here is derived from an EMBL/GenBank/DDBJ whole genome shotgun (WGS) entry which is preliminary data.</text>
</comment>
<name>A0A930HZS7_9BACT</name>
<organism evidence="1 2">
    <name type="scientific">Prevotella histicola</name>
    <dbReference type="NCBI Taxonomy" id="470565"/>
    <lineage>
        <taxon>Bacteria</taxon>
        <taxon>Pseudomonadati</taxon>
        <taxon>Bacteroidota</taxon>
        <taxon>Bacteroidia</taxon>
        <taxon>Bacteroidales</taxon>
        <taxon>Prevotellaceae</taxon>
        <taxon>Prevotella</taxon>
    </lineage>
</organism>
<protein>
    <submittedName>
        <fullName evidence="1">Uncharacterized protein</fullName>
    </submittedName>
</protein>
<gene>
    <name evidence="1" type="ORF">HXN33_06400</name>
</gene>
<evidence type="ECO:0000313" key="1">
    <source>
        <dbReference type="EMBL" id="MBF1415195.1"/>
    </source>
</evidence>
<evidence type="ECO:0000313" key="2">
    <source>
        <dbReference type="Proteomes" id="UP000757461"/>
    </source>
</evidence>
<dbReference type="RefSeq" id="WP_044045481.1">
    <property type="nucleotide sequence ID" value="NZ_JBHRNQ010000026.1"/>
</dbReference>
<reference evidence="1" key="1">
    <citation type="submission" date="2020-04" db="EMBL/GenBank/DDBJ databases">
        <title>Deep metagenomics examines the oral microbiome during advanced dental caries in children, revealing novel taxa and co-occurrences with host molecules.</title>
        <authorList>
            <person name="Baker J.L."/>
            <person name="Morton J.T."/>
            <person name="Dinis M."/>
            <person name="Alvarez R."/>
            <person name="Tran N.C."/>
            <person name="Knight R."/>
            <person name="Edlund A."/>
        </authorList>
    </citation>
    <scope>NUCLEOTIDE SEQUENCE</scope>
    <source>
        <strain evidence="1">JCVI_25_bin.9</strain>
    </source>
</reference>
<dbReference type="EMBL" id="JABZSQ010000105">
    <property type="protein sequence ID" value="MBF1415195.1"/>
    <property type="molecule type" value="Genomic_DNA"/>
</dbReference>
<dbReference type="Proteomes" id="UP000757461">
    <property type="component" value="Unassembled WGS sequence"/>
</dbReference>
<sequence>MKQVIMMFLLMVSTLLSVEAQIMSIYWLYPKIFTEKRNRKDVFVAPLYDEKNIGATAQIIF</sequence>
<accession>A0A930HZS7</accession>